<feature type="transmembrane region" description="Helical" evidence="1">
    <location>
        <begin position="21"/>
        <end position="42"/>
    </location>
</feature>
<gene>
    <name evidence="2" type="ORF">SAMN04488116_1424</name>
</gene>
<dbReference type="AlphaFoldDB" id="A0A1M5K7I4"/>
<dbReference type="OrthoDB" id="265224at2"/>
<reference evidence="3" key="1">
    <citation type="submission" date="2016-11" db="EMBL/GenBank/DDBJ databases">
        <authorList>
            <person name="Varghese N."/>
            <person name="Submissions S."/>
        </authorList>
    </citation>
    <scope>NUCLEOTIDE SEQUENCE [LARGE SCALE GENOMIC DNA]</scope>
    <source>
        <strain evidence="3">DSM 22638</strain>
    </source>
</reference>
<evidence type="ECO:0000313" key="2">
    <source>
        <dbReference type="EMBL" id="SHG48734.1"/>
    </source>
</evidence>
<protein>
    <recommendedName>
        <fullName evidence="4">DoxX protein</fullName>
    </recommendedName>
</protein>
<keyword evidence="3" id="KW-1185">Reference proteome</keyword>
<organism evidence="2 3">
    <name type="scientific">Flagellimonas flava</name>
    <dbReference type="NCBI Taxonomy" id="570519"/>
    <lineage>
        <taxon>Bacteria</taxon>
        <taxon>Pseudomonadati</taxon>
        <taxon>Bacteroidota</taxon>
        <taxon>Flavobacteriia</taxon>
        <taxon>Flavobacteriales</taxon>
        <taxon>Flavobacteriaceae</taxon>
        <taxon>Flagellimonas</taxon>
    </lineage>
</organism>
<evidence type="ECO:0008006" key="4">
    <source>
        <dbReference type="Google" id="ProtNLM"/>
    </source>
</evidence>
<feature type="transmembrane region" description="Helical" evidence="1">
    <location>
        <begin position="87"/>
        <end position="105"/>
    </location>
</feature>
<keyword evidence="1" id="KW-0472">Membrane</keyword>
<feature type="transmembrane region" description="Helical" evidence="1">
    <location>
        <begin position="62"/>
        <end position="80"/>
    </location>
</feature>
<evidence type="ECO:0000313" key="3">
    <source>
        <dbReference type="Proteomes" id="UP000184532"/>
    </source>
</evidence>
<keyword evidence="1" id="KW-1133">Transmembrane helix</keyword>
<dbReference type="EMBL" id="FQWL01000002">
    <property type="protein sequence ID" value="SHG48734.1"/>
    <property type="molecule type" value="Genomic_DNA"/>
</dbReference>
<dbReference type="RefSeq" id="WP_073177767.1">
    <property type="nucleotide sequence ID" value="NZ_FQWL01000002.1"/>
</dbReference>
<sequence>MKSMGIDQVISGKMRKWGVPAARISFAIIFFWFGILKPFGLSAATGLLKATVAWLPFGEPDTWLVVIGWWEVVIGITFLFRKTTKIAIALLLLQMVGTFMPLVFLPEVTFQHGNYMLPTLEGQYIIKNIMIISAALVVGGTLYKSKRKHESL</sequence>
<keyword evidence="1" id="KW-0812">Transmembrane</keyword>
<dbReference type="Proteomes" id="UP000184532">
    <property type="component" value="Unassembled WGS sequence"/>
</dbReference>
<evidence type="ECO:0000256" key="1">
    <source>
        <dbReference type="SAM" id="Phobius"/>
    </source>
</evidence>
<proteinExistence type="predicted"/>
<feature type="transmembrane region" description="Helical" evidence="1">
    <location>
        <begin position="125"/>
        <end position="143"/>
    </location>
</feature>
<name>A0A1M5K7I4_9FLAO</name>
<accession>A0A1M5K7I4</accession>